<keyword evidence="2" id="KW-0560">Oxidoreductase</keyword>
<accession>A0A1Y3PNJ1</accession>
<dbReference type="FunFam" id="3.40.50.720:FF:000084">
    <property type="entry name" value="Short-chain dehydrogenase reductase"/>
    <property type="match status" value="1"/>
</dbReference>
<dbReference type="InterPro" id="IPR057326">
    <property type="entry name" value="KR_dom"/>
</dbReference>
<dbReference type="GO" id="GO:0008206">
    <property type="term" value="P:bile acid metabolic process"/>
    <property type="evidence" value="ECO:0007669"/>
    <property type="project" value="UniProtKB-ARBA"/>
</dbReference>
<protein>
    <submittedName>
        <fullName evidence="5">3-hydroxyacyl-CoA dehydrogenase</fullName>
    </submittedName>
</protein>
<sequence length="304" mass="32700">MGKLEGKVAIVTGAGRGIGREIALLMAREGAKVVVNDLGGGADGRGNDVKVADQVVQEIREAGGEAVANYDSVAEFENGQKMVQQALDTFGRLDIVVNNAGILRDRMIFNMSEEEWDAVIAVHLKGSFNLTRAAAPIFKQQKSGRFINFTSTSGLIGNIGQANYGAAKMGIVGLTKITALDMARYNVTANAIAPFAWSRLIGTIPTETEEQKRRVEKLQQMSPAHIAPVVAFLASDEAADVTGQIFGVRGKEIILFSQPRPIRSAYSAEGWTVESIARTVKPAFKNSFTPLEVSADVFPYEPLV</sequence>
<dbReference type="Proteomes" id="UP000196475">
    <property type="component" value="Unassembled WGS sequence"/>
</dbReference>
<evidence type="ECO:0000313" key="5">
    <source>
        <dbReference type="EMBL" id="OUM88890.1"/>
    </source>
</evidence>
<dbReference type="PRINTS" id="PR00081">
    <property type="entry name" value="GDHRDH"/>
</dbReference>
<evidence type="ECO:0000313" key="6">
    <source>
        <dbReference type="Proteomes" id="UP000196475"/>
    </source>
</evidence>
<dbReference type="InterPro" id="IPR020904">
    <property type="entry name" value="Sc_DH/Rdtase_CS"/>
</dbReference>
<dbReference type="EMBL" id="LZRT01000055">
    <property type="protein sequence ID" value="OUM88890.1"/>
    <property type="molecule type" value="Genomic_DNA"/>
</dbReference>
<gene>
    <name evidence="5" type="ORF">BAA01_16425</name>
</gene>
<dbReference type="PANTHER" id="PTHR45024">
    <property type="entry name" value="DEHYDROGENASES, SHORT CHAIN"/>
    <property type="match status" value="1"/>
</dbReference>
<name>A0A1Y3PNJ1_9BACI</name>
<dbReference type="SUPFAM" id="SSF51735">
    <property type="entry name" value="NAD(P)-binding Rossmann-fold domains"/>
    <property type="match status" value="1"/>
</dbReference>
<dbReference type="PRINTS" id="PR00080">
    <property type="entry name" value="SDRFAMILY"/>
</dbReference>
<dbReference type="PROSITE" id="PS00061">
    <property type="entry name" value="ADH_SHORT"/>
    <property type="match status" value="1"/>
</dbReference>
<dbReference type="InterPro" id="IPR051687">
    <property type="entry name" value="Peroxisomal_Beta-Oxidation"/>
</dbReference>
<dbReference type="Pfam" id="PF00106">
    <property type="entry name" value="adh_short"/>
    <property type="match status" value="1"/>
</dbReference>
<evidence type="ECO:0000256" key="1">
    <source>
        <dbReference type="ARBA" id="ARBA00006484"/>
    </source>
</evidence>
<evidence type="ECO:0000259" key="4">
    <source>
        <dbReference type="SMART" id="SM00822"/>
    </source>
</evidence>
<evidence type="ECO:0000256" key="3">
    <source>
        <dbReference type="RuleBase" id="RU000363"/>
    </source>
</evidence>
<dbReference type="PANTHER" id="PTHR45024:SF3">
    <property type="entry name" value="BLL2957 PROTEIN"/>
    <property type="match status" value="1"/>
</dbReference>
<comment type="similarity">
    <text evidence="1 3">Belongs to the short-chain dehydrogenases/reductases (SDR) family.</text>
</comment>
<dbReference type="GO" id="GO:0016491">
    <property type="term" value="F:oxidoreductase activity"/>
    <property type="evidence" value="ECO:0007669"/>
    <property type="project" value="UniProtKB-KW"/>
</dbReference>
<dbReference type="SMART" id="SM00822">
    <property type="entry name" value="PKS_KR"/>
    <property type="match status" value="1"/>
</dbReference>
<dbReference type="InterPro" id="IPR036291">
    <property type="entry name" value="NAD(P)-bd_dom_sf"/>
</dbReference>
<evidence type="ECO:0000256" key="2">
    <source>
        <dbReference type="ARBA" id="ARBA00023002"/>
    </source>
</evidence>
<dbReference type="InterPro" id="IPR002347">
    <property type="entry name" value="SDR_fam"/>
</dbReference>
<feature type="domain" description="Ketoreductase" evidence="4">
    <location>
        <begin position="7"/>
        <end position="203"/>
    </location>
</feature>
<dbReference type="AlphaFoldDB" id="A0A1Y3PNJ1"/>
<comment type="caution">
    <text evidence="5">The sequence shown here is derived from an EMBL/GenBank/DDBJ whole genome shotgun (WGS) entry which is preliminary data.</text>
</comment>
<reference evidence="6" key="1">
    <citation type="submission" date="2016-06" db="EMBL/GenBank/DDBJ databases">
        <authorList>
            <person name="Nascimento L."/>
            <person name="Pereira R.V."/>
            <person name="Martins L.F."/>
            <person name="Quaggio R.B."/>
            <person name="Silva A.M."/>
            <person name="Setubal J.C."/>
        </authorList>
    </citation>
    <scope>NUCLEOTIDE SEQUENCE [LARGE SCALE GENOMIC DNA]</scope>
</reference>
<proteinExistence type="inferred from homology"/>
<organism evidence="5 6">
    <name type="scientific">Bacillus thermozeamaize</name>
    <dbReference type="NCBI Taxonomy" id="230954"/>
    <lineage>
        <taxon>Bacteria</taxon>
        <taxon>Bacillati</taxon>
        <taxon>Bacillota</taxon>
        <taxon>Bacilli</taxon>
        <taxon>Bacillales</taxon>
        <taxon>Bacillaceae</taxon>
        <taxon>Bacillus</taxon>
    </lineage>
</organism>
<dbReference type="Gene3D" id="3.40.50.720">
    <property type="entry name" value="NAD(P)-binding Rossmann-like Domain"/>
    <property type="match status" value="1"/>
</dbReference>